<dbReference type="InterPro" id="IPR050272">
    <property type="entry name" value="Isochorismatase-like_hydrls"/>
</dbReference>
<dbReference type="EMBL" id="CAJOBG010004029">
    <property type="protein sequence ID" value="CAF4091789.1"/>
    <property type="molecule type" value="Genomic_DNA"/>
</dbReference>
<dbReference type="CDD" id="cd00431">
    <property type="entry name" value="cysteine_hydrolases"/>
    <property type="match status" value="1"/>
</dbReference>
<keyword evidence="2" id="KW-0378">Hydrolase</keyword>
<feature type="domain" description="Isochorismatase-like" evidence="3">
    <location>
        <begin position="6"/>
        <end position="201"/>
    </location>
</feature>
<comment type="similarity">
    <text evidence="1">Belongs to the isochorismatase family.</text>
</comment>
<evidence type="ECO:0000259" key="3">
    <source>
        <dbReference type="Pfam" id="PF00857"/>
    </source>
</evidence>
<dbReference type="InterPro" id="IPR036380">
    <property type="entry name" value="Isochorismatase-like_sf"/>
</dbReference>
<evidence type="ECO:0000313" key="4">
    <source>
        <dbReference type="EMBL" id="CAF2126761.1"/>
    </source>
</evidence>
<reference evidence="4" key="1">
    <citation type="submission" date="2021-02" db="EMBL/GenBank/DDBJ databases">
        <authorList>
            <person name="Nowell W R."/>
        </authorList>
    </citation>
    <scope>NUCLEOTIDE SEQUENCE</scope>
</reference>
<organism evidence="4 6">
    <name type="scientific">Rotaria magnacalcarata</name>
    <dbReference type="NCBI Taxonomy" id="392030"/>
    <lineage>
        <taxon>Eukaryota</taxon>
        <taxon>Metazoa</taxon>
        <taxon>Spiralia</taxon>
        <taxon>Gnathifera</taxon>
        <taxon>Rotifera</taxon>
        <taxon>Eurotatoria</taxon>
        <taxon>Bdelloidea</taxon>
        <taxon>Philodinida</taxon>
        <taxon>Philodinidae</taxon>
        <taxon>Rotaria</taxon>
    </lineage>
</organism>
<dbReference type="Proteomes" id="UP000663866">
    <property type="component" value="Unassembled WGS sequence"/>
</dbReference>
<evidence type="ECO:0000256" key="1">
    <source>
        <dbReference type="ARBA" id="ARBA00006336"/>
    </source>
</evidence>
<dbReference type="Proteomes" id="UP000663856">
    <property type="component" value="Unassembled WGS sequence"/>
</dbReference>
<dbReference type="GO" id="GO:0016787">
    <property type="term" value="F:hydrolase activity"/>
    <property type="evidence" value="ECO:0007669"/>
    <property type="project" value="UniProtKB-KW"/>
</dbReference>
<gene>
    <name evidence="5" type="ORF">OVN521_LOCUS20400</name>
    <name evidence="4" type="ORF">WKI299_LOCUS25487</name>
</gene>
<dbReference type="SUPFAM" id="SSF52499">
    <property type="entry name" value="Isochorismatase-like hydrolases"/>
    <property type="match status" value="1"/>
</dbReference>
<dbReference type="EMBL" id="CAJNRF010010990">
    <property type="protein sequence ID" value="CAF2126761.1"/>
    <property type="molecule type" value="Genomic_DNA"/>
</dbReference>
<dbReference type="Gene3D" id="3.40.50.850">
    <property type="entry name" value="Isochorismatase-like"/>
    <property type="match status" value="1"/>
</dbReference>
<dbReference type="AlphaFoldDB" id="A0A816VFL4"/>
<keyword evidence="7" id="KW-1185">Reference proteome</keyword>
<evidence type="ECO:0000313" key="6">
    <source>
        <dbReference type="Proteomes" id="UP000663856"/>
    </source>
</evidence>
<accession>A0A816VFL4</accession>
<evidence type="ECO:0000313" key="7">
    <source>
        <dbReference type="Proteomes" id="UP000663866"/>
    </source>
</evidence>
<evidence type="ECO:0000313" key="5">
    <source>
        <dbReference type="EMBL" id="CAF4091789.1"/>
    </source>
</evidence>
<evidence type="ECO:0000256" key="2">
    <source>
        <dbReference type="ARBA" id="ARBA00022801"/>
    </source>
</evidence>
<proteinExistence type="inferred from homology"/>
<comment type="caution">
    <text evidence="4">The sequence shown here is derived from an EMBL/GenBank/DDBJ whole genome shotgun (WGS) entry which is preliminary data.</text>
</comment>
<sequence length="212" mass="24254">MQTRKALLIIDLQQDFISPEGPFKETHVRADHIIFNLRTSLSSFREQNGTVIWIKSDYSKLKSEPKYLIRPEGQQFEGVPMNDAMLSDTHHSFPLCIPGTDGANFDDNVYSILNKEQDQVICKTYYSAFTDTTLADVLKEVQDVHVCGLVTNRCVQATVTDAFFHGHKIFIWTDCLGCRSDERHRAALENIERWYATLTTSRNFIAQSKITT</sequence>
<protein>
    <recommendedName>
        <fullName evidence="3">Isochorismatase-like domain-containing protein</fullName>
    </recommendedName>
</protein>
<dbReference type="InterPro" id="IPR000868">
    <property type="entry name" value="Isochorismatase-like_dom"/>
</dbReference>
<name>A0A816VFL4_9BILA</name>
<dbReference type="PANTHER" id="PTHR43540">
    <property type="entry name" value="PEROXYUREIDOACRYLATE/UREIDOACRYLATE AMIDOHYDROLASE-RELATED"/>
    <property type="match status" value="1"/>
</dbReference>
<dbReference type="Pfam" id="PF00857">
    <property type="entry name" value="Isochorismatase"/>
    <property type="match status" value="1"/>
</dbReference>